<evidence type="ECO:0000313" key="2">
    <source>
        <dbReference type="Proteomes" id="UP000504618"/>
    </source>
</evidence>
<dbReference type="RefSeq" id="XP_024893970.1">
    <property type="nucleotide sequence ID" value="XM_025038202.1"/>
</dbReference>
<reference evidence="3" key="1">
    <citation type="submission" date="2025-08" db="UniProtKB">
        <authorList>
            <consortium name="RefSeq"/>
        </authorList>
    </citation>
    <scope>IDENTIFICATION</scope>
    <source>
        <tissue evidence="3">Whole body</tissue>
    </source>
</reference>
<dbReference type="Proteomes" id="UP000504618">
    <property type="component" value="Unplaced"/>
</dbReference>
<feature type="region of interest" description="Disordered" evidence="1">
    <location>
        <begin position="90"/>
        <end position="109"/>
    </location>
</feature>
<evidence type="ECO:0000256" key="1">
    <source>
        <dbReference type="SAM" id="MobiDB-lite"/>
    </source>
</evidence>
<dbReference type="GeneID" id="112468840"/>
<proteinExistence type="predicted"/>
<feature type="non-terminal residue" evidence="3">
    <location>
        <position position="138"/>
    </location>
</feature>
<keyword evidence="2" id="KW-1185">Reference proteome</keyword>
<name>A0A6J1RMP7_9HYME</name>
<accession>A0A6J1RMP7</accession>
<protein>
    <submittedName>
        <fullName evidence="3">Uncharacterized protein LOC112468840</fullName>
    </submittedName>
</protein>
<gene>
    <name evidence="3" type="primary">LOC112468840</name>
</gene>
<sequence length="138" mass="15383">MPGQSKLPDLENICGENQSQNLTVPPRAQYGKESQRRELAHEVIGNLFRGRARIRRALRRPGRLNQANQEVFHDADAILNQALLEELEAPPQEFPDGGRGRPLANSPPVGRARIMAQLVEMGRQMRMAGRGHGAPIQH</sequence>
<evidence type="ECO:0000313" key="3">
    <source>
        <dbReference type="RefSeq" id="XP_024893970.1"/>
    </source>
</evidence>
<feature type="region of interest" description="Disordered" evidence="1">
    <location>
        <begin position="1"/>
        <end position="24"/>
    </location>
</feature>
<dbReference type="AlphaFoldDB" id="A0A6J1RMP7"/>
<organism evidence="2 3">
    <name type="scientific">Temnothorax curvispinosus</name>
    <dbReference type="NCBI Taxonomy" id="300111"/>
    <lineage>
        <taxon>Eukaryota</taxon>
        <taxon>Metazoa</taxon>
        <taxon>Ecdysozoa</taxon>
        <taxon>Arthropoda</taxon>
        <taxon>Hexapoda</taxon>
        <taxon>Insecta</taxon>
        <taxon>Pterygota</taxon>
        <taxon>Neoptera</taxon>
        <taxon>Endopterygota</taxon>
        <taxon>Hymenoptera</taxon>
        <taxon>Apocrita</taxon>
        <taxon>Aculeata</taxon>
        <taxon>Formicoidea</taxon>
        <taxon>Formicidae</taxon>
        <taxon>Myrmicinae</taxon>
        <taxon>Temnothorax</taxon>
    </lineage>
</organism>